<comment type="caution">
    <text evidence="8">The sequence shown here is derived from an EMBL/GenBank/DDBJ whole genome shotgun (WGS) entry which is preliminary data.</text>
</comment>
<dbReference type="SUPFAM" id="SSF56349">
    <property type="entry name" value="DNA breaking-rejoining enzymes"/>
    <property type="match status" value="1"/>
</dbReference>
<dbReference type="InterPro" id="IPR011010">
    <property type="entry name" value="DNA_brk_join_enz"/>
</dbReference>
<evidence type="ECO:0000313" key="9">
    <source>
        <dbReference type="Proteomes" id="UP001428290"/>
    </source>
</evidence>
<evidence type="ECO:0000313" key="8">
    <source>
        <dbReference type="EMBL" id="GAA5531607.1"/>
    </source>
</evidence>
<dbReference type="Gene3D" id="1.10.150.130">
    <property type="match status" value="1"/>
</dbReference>
<gene>
    <name evidence="8" type="ORF">Hgul01_05432</name>
</gene>
<evidence type="ECO:0000259" key="6">
    <source>
        <dbReference type="PROSITE" id="PS51898"/>
    </source>
</evidence>
<dbReference type="PANTHER" id="PTHR30349">
    <property type="entry name" value="PHAGE INTEGRASE-RELATED"/>
    <property type="match status" value="1"/>
</dbReference>
<dbReference type="PROSITE" id="PS51900">
    <property type="entry name" value="CB"/>
    <property type="match status" value="1"/>
</dbReference>
<feature type="domain" description="Core-binding (CB)" evidence="7">
    <location>
        <begin position="1"/>
        <end position="81"/>
    </location>
</feature>
<dbReference type="InterPro" id="IPR002104">
    <property type="entry name" value="Integrase_catalytic"/>
</dbReference>
<evidence type="ECO:0000256" key="5">
    <source>
        <dbReference type="PROSITE-ProRule" id="PRU01248"/>
    </source>
</evidence>
<dbReference type="InterPro" id="IPR013762">
    <property type="entry name" value="Integrase-like_cat_sf"/>
</dbReference>
<dbReference type="EMBL" id="BAABRU010000077">
    <property type="protein sequence ID" value="GAA5531607.1"/>
    <property type="molecule type" value="Genomic_DNA"/>
</dbReference>
<dbReference type="Proteomes" id="UP001428290">
    <property type="component" value="Unassembled WGS sequence"/>
</dbReference>
<evidence type="ECO:0000256" key="1">
    <source>
        <dbReference type="ARBA" id="ARBA00008857"/>
    </source>
</evidence>
<evidence type="ECO:0000256" key="4">
    <source>
        <dbReference type="ARBA" id="ARBA00023172"/>
    </source>
</evidence>
<reference evidence="8 9" key="1">
    <citation type="submission" date="2024-02" db="EMBL/GenBank/DDBJ databases">
        <title>Herpetosiphon gulosus NBRC 112829.</title>
        <authorList>
            <person name="Ichikawa N."/>
            <person name="Katano-Makiyama Y."/>
            <person name="Hidaka K."/>
        </authorList>
    </citation>
    <scope>NUCLEOTIDE SEQUENCE [LARGE SCALE GENOMIC DNA]</scope>
    <source>
        <strain evidence="8 9">NBRC 112829</strain>
    </source>
</reference>
<dbReference type="InterPro" id="IPR010998">
    <property type="entry name" value="Integrase_recombinase_N"/>
</dbReference>
<dbReference type="Pfam" id="PF00589">
    <property type="entry name" value="Phage_integrase"/>
    <property type="match status" value="1"/>
</dbReference>
<evidence type="ECO:0000256" key="2">
    <source>
        <dbReference type="ARBA" id="ARBA00022908"/>
    </source>
</evidence>
<accession>A0ABP9X886</accession>
<dbReference type="Gene3D" id="1.10.443.10">
    <property type="entry name" value="Intergrase catalytic core"/>
    <property type="match status" value="1"/>
</dbReference>
<evidence type="ECO:0000259" key="7">
    <source>
        <dbReference type="PROSITE" id="PS51900"/>
    </source>
</evidence>
<protein>
    <submittedName>
        <fullName evidence="8">IS91 family transposase ISTha3</fullName>
    </submittedName>
</protein>
<keyword evidence="9" id="KW-1185">Reference proteome</keyword>
<evidence type="ECO:0000256" key="3">
    <source>
        <dbReference type="ARBA" id="ARBA00023125"/>
    </source>
</evidence>
<feature type="domain" description="Tyr recombinase" evidence="6">
    <location>
        <begin position="98"/>
        <end position="278"/>
    </location>
</feature>
<name>A0ABP9X886_9CHLR</name>
<dbReference type="PROSITE" id="PS51898">
    <property type="entry name" value="TYR_RECOMBINASE"/>
    <property type="match status" value="1"/>
</dbReference>
<dbReference type="InterPro" id="IPR044068">
    <property type="entry name" value="CB"/>
</dbReference>
<comment type="similarity">
    <text evidence="1">Belongs to the 'phage' integrase family.</text>
</comment>
<keyword evidence="4" id="KW-0233">DNA recombination</keyword>
<dbReference type="InterPro" id="IPR050090">
    <property type="entry name" value="Tyrosine_recombinase_XerCD"/>
</dbReference>
<sequence length="288" mass="32849">MTTLRHRMIETMQLRGLSANTQRAYLQAIQCLAEYYHRPPDQLSDNDIRHYFLYLHTERRVARSTSTIALCALKFLVEYVLHRSWPTLDLVRAPKAHTLPTVLSRDEVQTLLALVRLPHHRACLTTIYACGLRCMEGISLRVTQIDAARMVLHVQAGKGTKDRLVPLPAPLLTLLRTHWQTHRHAIWLFPARHRGHAPTTAHQPLASESLRAVWRATVRQSGIQKHVTIHTLRHSWATHLLEAGVNLRVIQAWLGHQSPQTTALYTHLSPRTLTDAAKICDDLCRGLP</sequence>
<dbReference type="Pfam" id="PF13495">
    <property type="entry name" value="Phage_int_SAM_4"/>
    <property type="match status" value="1"/>
</dbReference>
<proteinExistence type="inferred from homology"/>
<dbReference type="PANTHER" id="PTHR30349:SF64">
    <property type="entry name" value="PROPHAGE INTEGRASE INTD-RELATED"/>
    <property type="match status" value="1"/>
</dbReference>
<keyword evidence="2" id="KW-0229">DNA integration</keyword>
<dbReference type="InterPro" id="IPR004107">
    <property type="entry name" value="Integrase_SAM-like_N"/>
</dbReference>
<keyword evidence="3 5" id="KW-0238">DNA-binding</keyword>
<organism evidence="8 9">
    <name type="scientific">Herpetosiphon gulosus</name>
    <dbReference type="NCBI Taxonomy" id="1973496"/>
    <lineage>
        <taxon>Bacteria</taxon>
        <taxon>Bacillati</taxon>
        <taxon>Chloroflexota</taxon>
        <taxon>Chloroflexia</taxon>
        <taxon>Herpetosiphonales</taxon>
        <taxon>Herpetosiphonaceae</taxon>
        <taxon>Herpetosiphon</taxon>
    </lineage>
</organism>